<dbReference type="Pfam" id="PF01420">
    <property type="entry name" value="Methylase_S"/>
    <property type="match status" value="2"/>
</dbReference>
<keyword evidence="5" id="KW-0255">Endonuclease</keyword>
<organism evidence="5 6">
    <name type="scientific">Dyella soli</name>
    <dbReference type="NCBI Taxonomy" id="522319"/>
    <lineage>
        <taxon>Bacteria</taxon>
        <taxon>Pseudomonadati</taxon>
        <taxon>Pseudomonadota</taxon>
        <taxon>Gammaproteobacteria</taxon>
        <taxon>Lysobacterales</taxon>
        <taxon>Rhodanobacteraceae</taxon>
        <taxon>Dyella</taxon>
    </lineage>
</organism>
<sequence>MRANWERVRLREICRYDKNQGTHDGLKYVGLENIESGTGRILSQSEQLDAKSATFSFSAKHVLYGRLRPYLKKVALPSGAGRCSTEIFPILPSERLVREYLAYWLLSDKTTLDINATCTGARMPRADMEEVLDFDFHLPPVAEQRRIVAALDKAFAGIATAKANAERNLKLAGELINQGYRHIAEGQGRRHWERLRVADVAAAKKGSIRTGPFGSQLLHSEFVDAGIAVLGIDNAVNNEFQWGKRRYVTPAKFEQLARYRVYPGDVLITIMGTCGRCAVVPDNIPVAINTKHLCCISLDNNKCLPSFLHTYFLYDPSAREYLQQQAKGSVMDGLNMGLIIDLPLLLPPVEVQQAVVDNFRALREGINLFIEAQSSKLTALDALKQSLLTEAFAGKL</sequence>
<keyword evidence="2" id="KW-0680">Restriction system</keyword>
<keyword evidence="3" id="KW-0238">DNA-binding</keyword>
<feature type="domain" description="Type I restriction modification DNA specificity" evidence="4">
    <location>
        <begin position="4"/>
        <end position="160"/>
    </location>
</feature>
<dbReference type="Proteomes" id="UP000291822">
    <property type="component" value="Unassembled WGS sequence"/>
</dbReference>
<dbReference type="GO" id="GO:0009307">
    <property type="term" value="P:DNA restriction-modification system"/>
    <property type="evidence" value="ECO:0007669"/>
    <property type="project" value="UniProtKB-KW"/>
</dbReference>
<dbReference type="GO" id="GO:0003677">
    <property type="term" value="F:DNA binding"/>
    <property type="evidence" value="ECO:0007669"/>
    <property type="project" value="UniProtKB-KW"/>
</dbReference>
<gene>
    <name evidence="5" type="ORF">EZM97_31585</name>
</gene>
<keyword evidence="6" id="KW-1185">Reference proteome</keyword>
<keyword evidence="5" id="KW-0540">Nuclease</keyword>
<name>A0A4R0YM01_9GAMM</name>
<protein>
    <submittedName>
        <fullName evidence="5">Restriction endonuclease subunit S</fullName>
    </submittedName>
</protein>
<reference evidence="5 6" key="1">
    <citation type="submission" date="2019-02" db="EMBL/GenBank/DDBJ databases">
        <title>Dyella amyloliquefaciens sp. nov., isolated from forest soil.</title>
        <authorList>
            <person name="Gao Z.-H."/>
            <person name="Qiu L.-H."/>
        </authorList>
    </citation>
    <scope>NUCLEOTIDE SEQUENCE [LARGE SCALE GENOMIC DNA]</scope>
    <source>
        <strain evidence="5 6">KACC 12747</strain>
    </source>
</reference>
<comment type="caution">
    <text evidence="5">The sequence shown here is derived from an EMBL/GenBank/DDBJ whole genome shotgun (WGS) entry which is preliminary data.</text>
</comment>
<dbReference type="Gene3D" id="3.90.220.20">
    <property type="entry name" value="DNA methylase specificity domains"/>
    <property type="match status" value="2"/>
</dbReference>
<dbReference type="InterPro" id="IPR000055">
    <property type="entry name" value="Restrct_endonuc_typeI_TRD"/>
</dbReference>
<dbReference type="EMBL" id="SJTG01000005">
    <property type="protein sequence ID" value="TCI07150.1"/>
    <property type="molecule type" value="Genomic_DNA"/>
</dbReference>
<comment type="similarity">
    <text evidence="1">Belongs to the type-I restriction system S methylase family.</text>
</comment>
<evidence type="ECO:0000256" key="2">
    <source>
        <dbReference type="ARBA" id="ARBA00022747"/>
    </source>
</evidence>
<keyword evidence="5" id="KW-0378">Hydrolase</keyword>
<accession>A0A4R0YM01</accession>
<dbReference type="PANTHER" id="PTHR30408">
    <property type="entry name" value="TYPE-1 RESTRICTION ENZYME ECOKI SPECIFICITY PROTEIN"/>
    <property type="match status" value="1"/>
</dbReference>
<evidence type="ECO:0000256" key="1">
    <source>
        <dbReference type="ARBA" id="ARBA00010923"/>
    </source>
</evidence>
<proteinExistence type="inferred from homology"/>
<dbReference type="InterPro" id="IPR044946">
    <property type="entry name" value="Restrct_endonuc_typeI_TRD_sf"/>
</dbReference>
<dbReference type="InterPro" id="IPR052021">
    <property type="entry name" value="Type-I_RS_S_subunit"/>
</dbReference>
<evidence type="ECO:0000256" key="3">
    <source>
        <dbReference type="ARBA" id="ARBA00023125"/>
    </source>
</evidence>
<dbReference type="SUPFAM" id="SSF116734">
    <property type="entry name" value="DNA methylase specificity domain"/>
    <property type="match status" value="2"/>
</dbReference>
<dbReference type="GO" id="GO:0004519">
    <property type="term" value="F:endonuclease activity"/>
    <property type="evidence" value="ECO:0007669"/>
    <property type="project" value="UniProtKB-KW"/>
</dbReference>
<dbReference type="AlphaFoldDB" id="A0A4R0YM01"/>
<feature type="domain" description="Type I restriction modification DNA specificity" evidence="4">
    <location>
        <begin position="254"/>
        <end position="364"/>
    </location>
</feature>
<evidence type="ECO:0000259" key="4">
    <source>
        <dbReference type="Pfam" id="PF01420"/>
    </source>
</evidence>
<evidence type="ECO:0000313" key="6">
    <source>
        <dbReference type="Proteomes" id="UP000291822"/>
    </source>
</evidence>
<evidence type="ECO:0000313" key="5">
    <source>
        <dbReference type="EMBL" id="TCI07150.1"/>
    </source>
</evidence>
<dbReference type="PANTHER" id="PTHR30408:SF12">
    <property type="entry name" value="TYPE I RESTRICTION ENZYME MJAVIII SPECIFICITY SUBUNIT"/>
    <property type="match status" value="1"/>
</dbReference>